<reference evidence="3" key="2">
    <citation type="submission" date="2019-02" db="EMBL/GenBank/DDBJ databases">
        <title>Opniocepnalus argus Var Kimnra genome.</title>
        <authorList>
            <person name="Zhou C."/>
            <person name="Xiao S."/>
        </authorList>
    </citation>
    <scope>NUCLEOTIDE SEQUENCE [LARGE SCALE GENOMIC DNA]</scope>
</reference>
<evidence type="ECO:0000313" key="2">
    <source>
        <dbReference type="EMBL" id="KAF3690012.1"/>
    </source>
</evidence>
<sequence length="59" mass="6772">MRHTDLRPIVKHQQRAICTATKAEMRDVHTGRLRGGGTQEPGERQRENKSVIMKQFKGT</sequence>
<feature type="region of interest" description="Disordered" evidence="1">
    <location>
        <begin position="26"/>
        <end position="59"/>
    </location>
</feature>
<name>A0A6G1PID9_CHAAH</name>
<protein>
    <submittedName>
        <fullName evidence="2">Uncharacterized protein</fullName>
    </submittedName>
</protein>
<gene>
    <name evidence="2" type="ORF">EXN66_Car005684</name>
</gene>
<accession>A0A6G1PID9</accession>
<evidence type="ECO:0000313" key="3">
    <source>
        <dbReference type="Proteomes" id="UP000503349"/>
    </source>
</evidence>
<reference evidence="2 3" key="1">
    <citation type="submission" date="2019-02" db="EMBL/GenBank/DDBJ databases">
        <title>Opniocepnalus argus genome.</title>
        <authorList>
            <person name="Zhou C."/>
            <person name="Xiao S."/>
        </authorList>
    </citation>
    <scope>NUCLEOTIDE SEQUENCE [LARGE SCALE GENOMIC DNA]</scope>
    <source>
        <strain evidence="2">OARG1902GOOAL</strain>
        <tissue evidence="2">Muscle</tissue>
    </source>
</reference>
<evidence type="ECO:0000256" key="1">
    <source>
        <dbReference type="SAM" id="MobiDB-lite"/>
    </source>
</evidence>
<dbReference type="Proteomes" id="UP000503349">
    <property type="component" value="Chromosome 5"/>
</dbReference>
<dbReference type="AlphaFoldDB" id="A0A6G1PID9"/>
<keyword evidence="3" id="KW-1185">Reference proteome</keyword>
<organism evidence="2 3">
    <name type="scientific">Channa argus</name>
    <name type="common">Northern snakehead</name>
    <name type="synonym">Ophicephalus argus</name>
    <dbReference type="NCBI Taxonomy" id="215402"/>
    <lineage>
        <taxon>Eukaryota</taxon>
        <taxon>Metazoa</taxon>
        <taxon>Chordata</taxon>
        <taxon>Craniata</taxon>
        <taxon>Vertebrata</taxon>
        <taxon>Euteleostomi</taxon>
        <taxon>Actinopterygii</taxon>
        <taxon>Neopterygii</taxon>
        <taxon>Teleostei</taxon>
        <taxon>Neoteleostei</taxon>
        <taxon>Acanthomorphata</taxon>
        <taxon>Anabantaria</taxon>
        <taxon>Anabantiformes</taxon>
        <taxon>Channoidei</taxon>
        <taxon>Channidae</taxon>
        <taxon>Channa</taxon>
    </lineage>
</organism>
<dbReference type="EMBL" id="CM015716">
    <property type="protein sequence ID" value="KAF3690012.1"/>
    <property type="molecule type" value="Genomic_DNA"/>
</dbReference>
<proteinExistence type="predicted"/>